<evidence type="ECO:0000313" key="3">
    <source>
        <dbReference type="EMBL" id="MBP0481538.1"/>
    </source>
</evidence>
<evidence type="ECO:0000256" key="1">
    <source>
        <dbReference type="SAM" id="MobiDB-lite"/>
    </source>
</evidence>
<proteinExistence type="predicted"/>
<feature type="chain" id="PRO_5037082605" evidence="2">
    <location>
        <begin position="27"/>
        <end position="335"/>
    </location>
</feature>
<evidence type="ECO:0000256" key="2">
    <source>
        <dbReference type="SAM" id="SignalP"/>
    </source>
</evidence>
<dbReference type="Proteomes" id="UP000675940">
    <property type="component" value="Unassembled WGS sequence"/>
</dbReference>
<feature type="signal peptide" evidence="2">
    <location>
        <begin position="1"/>
        <end position="26"/>
    </location>
</feature>
<reference evidence="3" key="1">
    <citation type="submission" date="2021-03" db="EMBL/GenBank/DDBJ databases">
        <title>Sagittula salina sp. nov. strain M10.9X isolated from the marine waste.</title>
        <authorList>
            <person name="Satari L."/>
            <person name="Molina-Menor E."/>
            <person name="Vidal-Verdu A."/>
            <person name="Pascual J."/>
            <person name="Pereto J."/>
            <person name="Porcar M."/>
        </authorList>
    </citation>
    <scope>NUCLEOTIDE SEQUENCE</scope>
    <source>
        <strain evidence="3">M10.9X</strain>
    </source>
</reference>
<feature type="compositionally biased region" description="Acidic residues" evidence="1">
    <location>
        <begin position="66"/>
        <end position="75"/>
    </location>
</feature>
<name>A0A940MN31_9RHOB</name>
<sequence length="335" mass="33020">MFFLAGLLGMMALGSVVIASTGSAEAEDVEDGVVPSTALRAGAGGDGAGAVLIDLNPAEPPKAEAGEETDGDTGLDSDWHSDWDSDWDSGQVSGQGAASAVSGEPGSLFARLGLINLLGGSADLTAGASAGASPDGPATVLDEAGPAAFGVDAPDVLADTRITDLRGGPGEDPPQVSDVANTMAGGAGPDGSFDGRDGNVLSTVERAADGEDTDGKDFANVGDSHDTITAGMSGVAHAVAGADMAVQGRENALVVAGPSGVADFDRAEDQLLIVYDDSGGAAEPELEIRISATDPAMSEIVLDGLVLTVLPTQDAPALDALVLVGESVAAALALR</sequence>
<protein>
    <submittedName>
        <fullName evidence="3">Uncharacterized protein</fullName>
    </submittedName>
</protein>
<organism evidence="3 4">
    <name type="scientific">Sagittula salina</name>
    <dbReference type="NCBI Taxonomy" id="2820268"/>
    <lineage>
        <taxon>Bacteria</taxon>
        <taxon>Pseudomonadati</taxon>
        <taxon>Pseudomonadota</taxon>
        <taxon>Alphaproteobacteria</taxon>
        <taxon>Rhodobacterales</taxon>
        <taxon>Roseobacteraceae</taxon>
        <taxon>Sagittula</taxon>
    </lineage>
</organism>
<comment type="caution">
    <text evidence="3">The sequence shown here is derived from an EMBL/GenBank/DDBJ whole genome shotgun (WGS) entry which is preliminary data.</text>
</comment>
<feature type="region of interest" description="Disordered" evidence="1">
    <location>
        <begin position="58"/>
        <end position="101"/>
    </location>
</feature>
<dbReference type="RefSeq" id="WP_209359311.1">
    <property type="nucleotide sequence ID" value="NZ_JAGISH010000001.1"/>
</dbReference>
<dbReference type="AlphaFoldDB" id="A0A940MN31"/>
<accession>A0A940MN31</accession>
<feature type="region of interest" description="Disordered" evidence="1">
    <location>
        <begin position="162"/>
        <end position="198"/>
    </location>
</feature>
<dbReference type="EMBL" id="JAGISH010000001">
    <property type="protein sequence ID" value="MBP0481538.1"/>
    <property type="molecule type" value="Genomic_DNA"/>
</dbReference>
<gene>
    <name evidence="3" type="ORF">J5474_03405</name>
</gene>
<evidence type="ECO:0000313" key="4">
    <source>
        <dbReference type="Proteomes" id="UP000675940"/>
    </source>
</evidence>
<keyword evidence="2" id="KW-0732">Signal</keyword>
<keyword evidence="4" id="KW-1185">Reference proteome</keyword>